<organism evidence="1">
    <name type="scientific">Arion vulgaris</name>
    <dbReference type="NCBI Taxonomy" id="1028688"/>
    <lineage>
        <taxon>Eukaryota</taxon>
        <taxon>Metazoa</taxon>
        <taxon>Spiralia</taxon>
        <taxon>Lophotrochozoa</taxon>
        <taxon>Mollusca</taxon>
        <taxon>Gastropoda</taxon>
        <taxon>Heterobranchia</taxon>
        <taxon>Euthyneura</taxon>
        <taxon>Panpulmonata</taxon>
        <taxon>Eupulmonata</taxon>
        <taxon>Stylommatophora</taxon>
        <taxon>Helicina</taxon>
        <taxon>Arionoidea</taxon>
        <taxon>Arionidae</taxon>
        <taxon>Arion</taxon>
    </lineage>
</organism>
<proteinExistence type="predicted"/>
<dbReference type="AlphaFoldDB" id="A0A0B6YQG3"/>
<dbReference type="PANTHER" id="PTHR31094">
    <property type="entry name" value="RIKEN CDNA 2310061I04 GENE"/>
    <property type="match status" value="1"/>
</dbReference>
<dbReference type="PANTHER" id="PTHR31094:SF2">
    <property type="entry name" value="RIKEN CDNA 2310061I04 GENE"/>
    <property type="match status" value="1"/>
</dbReference>
<dbReference type="InterPro" id="IPR018790">
    <property type="entry name" value="DUF2358"/>
</dbReference>
<evidence type="ECO:0000313" key="1">
    <source>
        <dbReference type="EMBL" id="CEK58443.1"/>
    </source>
</evidence>
<sequence length="356" mass="41114">MPTCYTHFVRSLSLLKTRTATHCNTNVFVCTRAKHYSTTTEKCPDVRSCNNNLHKGFSNVKHFPEIRTFLLNFTKTLSTSKQESSLVSLTGFKKYSWDTFCNNACFVVEVTDFYLRASSSKVKFLPLFRNKNFWNSTSLVIGPSSCCVHSNVAGNRLLHDERVYNYCISSFSGCLSQRLSYSTDSKVNSKIEDYDVDKDEKRQQKLRETTKHLSNMISKLFTRSHDYSILHKNVVFENNLFGWNKTCTGITSYALEILKMRLRIHIQYSSAFVEIQDIKILKKGDVKIQWCLKAVSQTRAFNFLRLFKKHPAISQDDIHCFQACSYFSINKDGSVLKHRIEAIMPDNETKVGQPQR</sequence>
<dbReference type="EMBL" id="HACG01011578">
    <property type="protein sequence ID" value="CEK58443.1"/>
    <property type="molecule type" value="Transcribed_RNA"/>
</dbReference>
<accession>A0A0B6YQG3</accession>
<gene>
    <name evidence="1" type="primary">ORF33116</name>
</gene>
<reference evidence="1" key="1">
    <citation type="submission" date="2014-12" db="EMBL/GenBank/DDBJ databases">
        <title>Insight into the proteome of Arion vulgaris.</title>
        <authorList>
            <person name="Aradska J."/>
            <person name="Bulat T."/>
            <person name="Smidak R."/>
            <person name="Sarate P."/>
            <person name="Gangsoo J."/>
            <person name="Sialana F."/>
            <person name="Bilban M."/>
            <person name="Lubec G."/>
        </authorList>
    </citation>
    <scope>NUCLEOTIDE SEQUENCE</scope>
    <source>
        <tissue evidence="1">Skin</tissue>
    </source>
</reference>
<dbReference type="Pfam" id="PF10184">
    <property type="entry name" value="DUF2358"/>
    <property type="match status" value="1"/>
</dbReference>
<name>A0A0B6YQG3_9EUPU</name>
<protein>
    <submittedName>
        <fullName evidence="1">Uncharacterized protein</fullName>
    </submittedName>
</protein>